<evidence type="ECO:0000313" key="2">
    <source>
        <dbReference type="EMBL" id="KAJ1209725.1"/>
    </source>
</evidence>
<feature type="region of interest" description="Disordered" evidence="1">
    <location>
        <begin position="77"/>
        <end position="102"/>
    </location>
</feature>
<dbReference type="EMBL" id="JANPWB010000002">
    <property type="protein sequence ID" value="KAJ1209725.1"/>
    <property type="molecule type" value="Genomic_DNA"/>
</dbReference>
<comment type="caution">
    <text evidence="2">The sequence shown here is derived from an EMBL/GenBank/DDBJ whole genome shotgun (WGS) entry which is preliminary data.</text>
</comment>
<dbReference type="Proteomes" id="UP001066276">
    <property type="component" value="Chromosome 1_2"/>
</dbReference>
<reference evidence="2" key="1">
    <citation type="journal article" date="2022" name="bioRxiv">
        <title>Sequencing and chromosome-scale assembly of the giantPleurodeles waltlgenome.</title>
        <authorList>
            <person name="Brown T."/>
            <person name="Elewa A."/>
            <person name="Iarovenko S."/>
            <person name="Subramanian E."/>
            <person name="Araus A.J."/>
            <person name="Petzold A."/>
            <person name="Susuki M."/>
            <person name="Suzuki K.-i.T."/>
            <person name="Hayashi T."/>
            <person name="Toyoda A."/>
            <person name="Oliveira C."/>
            <person name="Osipova E."/>
            <person name="Leigh N.D."/>
            <person name="Simon A."/>
            <person name="Yun M.H."/>
        </authorList>
    </citation>
    <scope>NUCLEOTIDE SEQUENCE</scope>
    <source>
        <strain evidence="2">20211129_DDA</strain>
        <tissue evidence="2">Liver</tissue>
    </source>
</reference>
<name>A0AAV7WA44_PLEWA</name>
<keyword evidence="3" id="KW-1185">Reference proteome</keyword>
<feature type="compositionally biased region" description="Basic and acidic residues" evidence="1">
    <location>
        <begin position="83"/>
        <end position="96"/>
    </location>
</feature>
<dbReference type="AlphaFoldDB" id="A0AAV7WA44"/>
<evidence type="ECO:0008006" key="4">
    <source>
        <dbReference type="Google" id="ProtNLM"/>
    </source>
</evidence>
<evidence type="ECO:0000256" key="1">
    <source>
        <dbReference type="SAM" id="MobiDB-lite"/>
    </source>
</evidence>
<organism evidence="2 3">
    <name type="scientific">Pleurodeles waltl</name>
    <name type="common">Iberian ribbed newt</name>
    <dbReference type="NCBI Taxonomy" id="8319"/>
    <lineage>
        <taxon>Eukaryota</taxon>
        <taxon>Metazoa</taxon>
        <taxon>Chordata</taxon>
        <taxon>Craniata</taxon>
        <taxon>Vertebrata</taxon>
        <taxon>Euteleostomi</taxon>
        <taxon>Amphibia</taxon>
        <taxon>Batrachia</taxon>
        <taxon>Caudata</taxon>
        <taxon>Salamandroidea</taxon>
        <taxon>Salamandridae</taxon>
        <taxon>Pleurodelinae</taxon>
        <taxon>Pleurodeles</taxon>
    </lineage>
</organism>
<evidence type="ECO:0000313" key="3">
    <source>
        <dbReference type="Proteomes" id="UP001066276"/>
    </source>
</evidence>
<gene>
    <name evidence="2" type="ORF">NDU88_005098</name>
</gene>
<protein>
    <recommendedName>
        <fullName evidence="4">Prolactin receptor</fullName>
    </recommendedName>
</protein>
<proteinExistence type="predicted"/>
<accession>A0AAV7WA44</accession>
<sequence>MEAWVDPGESQNVLIPSKYQVLETLGNDSDGVNVGCDIGGKTMQQGSVINKLGEAESVNKELYSPHLEKCKIHLESLSVADPSRPESESCPEEKTVRQAQDP</sequence>